<dbReference type="KEGG" id="pfer:IRI77_20505"/>
<evidence type="ECO:0000313" key="9">
    <source>
        <dbReference type="EMBL" id="QOY90651.1"/>
    </source>
</evidence>
<dbReference type="Proteomes" id="UP000593892">
    <property type="component" value="Chromosome"/>
</dbReference>
<proteinExistence type="predicted"/>
<dbReference type="InterPro" id="IPR055247">
    <property type="entry name" value="InsJ-like_HTH"/>
</dbReference>
<protein>
    <submittedName>
        <fullName evidence="3">IS481 family transposase</fullName>
    </submittedName>
</protein>
<feature type="region of interest" description="Disordered" evidence="1">
    <location>
        <begin position="239"/>
        <end position="273"/>
    </location>
</feature>
<feature type="domain" description="Integrase catalytic" evidence="2">
    <location>
        <begin position="138"/>
        <end position="305"/>
    </location>
</feature>
<dbReference type="InterPro" id="IPR036397">
    <property type="entry name" value="RNaseH_sf"/>
</dbReference>
<dbReference type="Pfam" id="PF13518">
    <property type="entry name" value="HTH_28"/>
    <property type="match status" value="1"/>
</dbReference>
<name>A0A7S7NKH8_PALFE</name>
<dbReference type="KEGG" id="pfer:IRI77_03335"/>
<dbReference type="EMBL" id="CP063849">
    <property type="protein sequence ID" value="QOY88384.1"/>
    <property type="molecule type" value="Genomic_DNA"/>
</dbReference>
<dbReference type="KEGG" id="pfer:IRI77_23415"/>
<dbReference type="EMBL" id="CP063849">
    <property type="protein sequence ID" value="QOY89005.1"/>
    <property type="molecule type" value="Genomic_DNA"/>
</dbReference>
<dbReference type="InterPro" id="IPR009057">
    <property type="entry name" value="Homeodomain-like_sf"/>
</dbReference>
<dbReference type="KEGG" id="pfer:IRI77_12500"/>
<dbReference type="InterPro" id="IPR047656">
    <property type="entry name" value="IS481-like_transpos"/>
</dbReference>
<dbReference type="EMBL" id="CP063849">
    <property type="protein sequence ID" value="QOY90726.1"/>
    <property type="molecule type" value="Genomic_DNA"/>
</dbReference>
<dbReference type="PANTHER" id="PTHR35004">
    <property type="entry name" value="TRANSPOSASE RV3428C-RELATED"/>
    <property type="match status" value="1"/>
</dbReference>
<dbReference type="PROSITE" id="PS50994">
    <property type="entry name" value="INTEGRASE"/>
    <property type="match status" value="1"/>
</dbReference>
<evidence type="ECO:0000313" key="12">
    <source>
        <dbReference type="Proteomes" id="UP000593892"/>
    </source>
</evidence>
<dbReference type="AlphaFoldDB" id="A0A7S7NKH8"/>
<sequence>MPWKETRAMDQRVQLLQEYDEGETVTALAEAYGVSRKTVHKWIKRREEEGVAGLQDRSRAPHTSPQEVSQEVIERILAERRKWNWGPRKLLRKLAEAEPERKHWPAPSTIAMILKRAGLSVTRKRRLRTPPFGQPFASVDGPNRTWCADFKGWFRTGDGVRCDPLTITDAHSRYLLRCQITPKTDGKHAAAIFEAAFREYGLPEVIRTDNGTPFSTRAPGGLSRLSMRWVRLGILPERTAPASPQENGRHERMHRTLKQDTLNPPAANPRQQQKRFHDFQRIYNEQRPHEALDYDTPAKHYQPSLRPMPRRIPEVEYPAGLVLRRIQNHGDLYYKDQRIFISEIFARQLLGLRQVDDRYFEVFYGMLLLGWLDIERNRFMRKKPKALEQQDDESAAVPAAE</sequence>
<evidence type="ECO:0000313" key="6">
    <source>
        <dbReference type="EMBL" id="QOY88384.1"/>
    </source>
</evidence>
<gene>
    <name evidence="7" type="ORF">IRI77_03335</name>
    <name evidence="8" type="ORF">IRI77_11380</name>
    <name evidence="9" type="ORF">IRI77_12090</name>
    <name evidence="10" type="ORF">IRI77_12500</name>
    <name evidence="11" type="ORF">IRI77_14685</name>
    <name evidence="3" type="ORF">IRI77_20505</name>
    <name evidence="4" type="ORF">IRI77_23415</name>
    <name evidence="5" type="ORF">IRI77_24465</name>
    <name evidence="6" type="ORF">IRI77_37615</name>
</gene>
<evidence type="ECO:0000313" key="10">
    <source>
        <dbReference type="EMBL" id="QOY90726.1"/>
    </source>
</evidence>
<dbReference type="EMBL" id="CP063849">
    <property type="protein sequence ID" value="QOY90651.1"/>
    <property type="molecule type" value="Genomic_DNA"/>
</dbReference>
<dbReference type="InterPro" id="IPR012337">
    <property type="entry name" value="RNaseH-like_sf"/>
</dbReference>
<dbReference type="EMBL" id="CP063849">
    <property type="protein sequence ID" value="QOY85953.1"/>
    <property type="molecule type" value="Genomic_DNA"/>
</dbReference>
<dbReference type="KEGG" id="pfer:IRI77_37615"/>
<keyword evidence="12" id="KW-1185">Reference proteome</keyword>
<dbReference type="Gene3D" id="3.30.420.10">
    <property type="entry name" value="Ribonuclease H-like superfamily/Ribonuclease H"/>
    <property type="match status" value="1"/>
</dbReference>
<dbReference type="EMBL" id="CP063849">
    <property type="protein sequence ID" value="QOY85758.1"/>
    <property type="molecule type" value="Genomic_DNA"/>
</dbReference>
<dbReference type="SUPFAM" id="SSF53098">
    <property type="entry name" value="Ribonuclease H-like"/>
    <property type="match status" value="1"/>
</dbReference>
<evidence type="ECO:0000313" key="5">
    <source>
        <dbReference type="EMBL" id="QOY85953.1"/>
    </source>
</evidence>
<evidence type="ECO:0000313" key="8">
    <source>
        <dbReference type="EMBL" id="QOY90519.1"/>
    </source>
</evidence>
<dbReference type="Pfam" id="PF13683">
    <property type="entry name" value="rve_3"/>
    <property type="match status" value="1"/>
</dbReference>
<evidence type="ECO:0000256" key="1">
    <source>
        <dbReference type="SAM" id="MobiDB-lite"/>
    </source>
</evidence>
<evidence type="ECO:0000313" key="7">
    <source>
        <dbReference type="EMBL" id="QOY89005.1"/>
    </source>
</evidence>
<dbReference type="NCBIfam" id="NF033577">
    <property type="entry name" value="transpos_IS481"/>
    <property type="match status" value="1"/>
</dbReference>
<dbReference type="Gene3D" id="1.10.10.60">
    <property type="entry name" value="Homeodomain-like"/>
    <property type="match status" value="1"/>
</dbReference>
<dbReference type="KEGG" id="pfer:IRI77_24465"/>
<evidence type="ECO:0000313" key="4">
    <source>
        <dbReference type="EMBL" id="QOY85758.1"/>
    </source>
</evidence>
<dbReference type="SUPFAM" id="SSF46689">
    <property type="entry name" value="Homeodomain-like"/>
    <property type="match status" value="1"/>
</dbReference>
<organism evidence="3 12">
    <name type="scientific">Paludibaculum fermentans</name>
    <dbReference type="NCBI Taxonomy" id="1473598"/>
    <lineage>
        <taxon>Bacteria</taxon>
        <taxon>Pseudomonadati</taxon>
        <taxon>Acidobacteriota</taxon>
        <taxon>Terriglobia</taxon>
        <taxon>Bryobacterales</taxon>
        <taxon>Bryobacteraceae</taxon>
        <taxon>Paludibaculum</taxon>
    </lineage>
</organism>
<dbReference type="InterPro" id="IPR001584">
    <property type="entry name" value="Integrase_cat-core"/>
</dbReference>
<evidence type="ECO:0000313" key="3">
    <source>
        <dbReference type="EMBL" id="QOY85219.1"/>
    </source>
</evidence>
<dbReference type="PANTHER" id="PTHR35004:SF6">
    <property type="entry name" value="TRANSPOSASE"/>
    <property type="match status" value="1"/>
</dbReference>
<dbReference type="EMBL" id="CP063849">
    <property type="protein sequence ID" value="QOY91140.1"/>
    <property type="molecule type" value="Genomic_DNA"/>
</dbReference>
<dbReference type="KEGG" id="pfer:IRI77_12090"/>
<evidence type="ECO:0000259" key="2">
    <source>
        <dbReference type="PROSITE" id="PS50994"/>
    </source>
</evidence>
<dbReference type="EMBL" id="CP063849">
    <property type="protein sequence ID" value="QOY90519.1"/>
    <property type="molecule type" value="Genomic_DNA"/>
</dbReference>
<dbReference type="GO" id="GO:0003676">
    <property type="term" value="F:nucleic acid binding"/>
    <property type="evidence" value="ECO:0007669"/>
    <property type="project" value="InterPro"/>
</dbReference>
<dbReference type="KEGG" id="pfer:IRI77_11380"/>
<dbReference type="EMBL" id="CP063849">
    <property type="protein sequence ID" value="QOY85219.1"/>
    <property type="molecule type" value="Genomic_DNA"/>
</dbReference>
<accession>A0A7S7NKH8</accession>
<evidence type="ECO:0000313" key="11">
    <source>
        <dbReference type="EMBL" id="QOY91140.1"/>
    </source>
</evidence>
<dbReference type="KEGG" id="pfer:IRI77_14685"/>
<dbReference type="GO" id="GO:0015074">
    <property type="term" value="P:DNA integration"/>
    <property type="evidence" value="ECO:0007669"/>
    <property type="project" value="InterPro"/>
</dbReference>
<reference evidence="3 12" key="1">
    <citation type="submission" date="2020-10" db="EMBL/GenBank/DDBJ databases">
        <title>Complete genome sequence of Paludibaculum fermentans P105T, a facultatively anaerobic acidobacterium capable of dissimilatory Fe(III) reduction.</title>
        <authorList>
            <person name="Dedysh S.N."/>
            <person name="Beletsky A.V."/>
            <person name="Kulichevskaya I.S."/>
            <person name="Mardanov A.V."/>
            <person name="Ravin N.V."/>
        </authorList>
    </citation>
    <scope>NUCLEOTIDE SEQUENCE [LARGE SCALE GENOMIC DNA]</scope>
    <source>
        <strain evidence="3 12">P105</strain>
    </source>
</reference>